<evidence type="ECO:0000259" key="1">
    <source>
        <dbReference type="PROSITE" id="PS51294"/>
    </source>
</evidence>
<dbReference type="OrthoDB" id="2303265at2759"/>
<dbReference type="SUPFAM" id="SSF46689">
    <property type="entry name" value="Homeodomain-like"/>
    <property type="match status" value="1"/>
</dbReference>
<dbReference type="EMBL" id="QKYT01000647">
    <property type="protein sequence ID" value="RIA82613.1"/>
    <property type="molecule type" value="Genomic_DNA"/>
</dbReference>
<evidence type="ECO:0000313" key="2">
    <source>
        <dbReference type="EMBL" id="RIA82613.1"/>
    </source>
</evidence>
<organism evidence="2 3">
    <name type="scientific">Glomus cerebriforme</name>
    <dbReference type="NCBI Taxonomy" id="658196"/>
    <lineage>
        <taxon>Eukaryota</taxon>
        <taxon>Fungi</taxon>
        <taxon>Fungi incertae sedis</taxon>
        <taxon>Mucoromycota</taxon>
        <taxon>Glomeromycotina</taxon>
        <taxon>Glomeromycetes</taxon>
        <taxon>Glomerales</taxon>
        <taxon>Glomeraceae</taxon>
        <taxon>Glomus</taxon>
    </lineage>
</organism>
<dbReference type="Gene3D" id="1.10.10.60">
    <property type="entry name" value="Homeodomain-like"/>
    <property type="match status" value="1"/>
</dbReference>
<proteinExistence type="predicted"/>
<dbReference type="PROSITE" id="PS51294">
    <property type="entry name" value="HTH_MYB"/>
    <property type="match status" value="1"/>
</dbReference>
<reference evidence="2 3" key="1">
    <citation type="submission" date="2018-06" db="EMBL/GenBank/DDBJ databases">
        <title>Comparative genomics reveals the genomic features of Rhizophagus irregularis, R. cerebriforme, R. diaphanum and Gigaspora rosea, and their symbiotic lifestyle signature.</title>
        <authorList>
            <person name="Morin E."/>
            <person name="San Clemente H."/>
            <person name="Chen E.C.H."/>
            <person name="De La Providencia I."/>
            <person name="Hainaut M."/>
            <person name="Kuo A."/>
            <person name="Kohler A."/>
            <person name="Murat C."/>
            <person name="Tang N."/>
            <person name="Roy S."/>
            <person name="Loubradou J."/>
            <person name="Henrissat B."/>
            <person name="Grigoriev I.V."/>
            <person name="Corradi N."/>
            <person name="Roux C."/>
            <person name="Martin F.M."/>
        </authorList>
    </citation>
    <scope>NUCLEOTIDE SEQUENCE [LARGE SCALE GENOMIC DNA]</scope>
    <source>
        <strain evidence="2 3">DAOM 227022</strain>
    </source>
</reference>
<feature type="domain" description="HTH myb-type" evidence="1">
    <location>
        <begin position="28"/>
        <end position="53"/>
    </location>
</feature>
<protein>
    <recommendedName>
        <fullName evidence="1">HTH myb-type domain-containing protein</fullName>
    </recommendedName>
</protein>
<gene>
    <name evidence="2" type="ORF">C1645_880968</name>
</gene>
<comment type="caution">
    <text evidence="2">The sequence shown here is derived from an EMBL/GenBank/DDBJ whole genome shotgun (WGS) entry which is preliminary data.</text>
</comment>
<dbReference type="AlphaFoldDB" id="A0A397S8E5"/>
<dbReference type="InterPro" id="IPR009057">
    <property type="entry name" value="Homeodomain-like_sf"/>
</dbReference>
<dbReference type="Proteomes" id="UP000265703">
    <property type="component" value="Unassembled WGS sequence"/>
</dbReference>
<dbReference type="InterPro" id="IPR017930">
    <property type="entry name" value="Myb_dom"/>
</dbReference>
<accession>A0A397S8E5</accession>
<sequence length="143" mass="17123">MAIFSDEGNKLIRYYMKMWGHLDYRFILISEKIPPYTPKQISNHWKTYLDPQLYEHKNKSISFWKPKRKFSGKANVEVKKQKVRTEEPEQKKFFYIYDRFLSLPISYISRNRSTNYSNNSMNLDLSINSSLNFSLNATSNTSR</sequence>
<keyword evidence="3" id="KW-1185">Reference proteome</keyword>
<name>A0A397S8E5_9GLOM</name>
<evidence type="ECO:0000313" key="3">
    <source>
        <dbReference type="Proteomes" id="UP000265703"/>
    </source>
</evidence>